<keyword evidence="2" id="KW-1133">Transmembrane helix</keyword>
<accession>A0ABU6BQD5</accession>
<evidence type="ECO:0000313" key="3">
    <source>
        <dbReference type="EMBL" id="MEB3782392.1"/>
    </source>
</evidence>
<reference evidence="3 4" key="1">
    <citation type="journal article" date="2023" name="Int J Dairy Technol">
        <title>Genome based analysis of Pseudomonas paracarnis RQ057, a strain responsible for blue discoloration spoilage in processed cheese.</title>
        <authorList>
            <person name="Rodrigues Rd.S."/>
            <person name="Machado S.G."/>
            <person name="de Carvalho A.F."/>
            <person name="Nero L.A."/>
        </authorList>
    </citation>
    <scope>NUCLEOTIDE SEQUENCE [LARGE SCALE GENOMIC DNA]</scope>
    <source>
        <strain evidence="3 4">RQ057</strain>
    </source>
</reference>
<evidence type="ECO:0000313" key="4">
    <source>
        <dbReference type="Proteomes" id="UP001336015"/>
    </source>
</evidence>
<feature type="transmembrane region" description="Helical" evidence="2">
    <location>
        <begin position="64"/>
        <end position="84"/>
    </location>
</feature>
<comment type="caution">
    <text evidence="3">The sequence shown here is derived from an EMBL/GenBank/DDBJ whole genome shotgun (WGS) entry which is preliminary data.</text>
</comment>
<keyword evidence="1" id="KW-0175">Coiled coil</keyword>
<protein>
    <submittedName>
        <fullName evidence="3">Uncharacterized protein</fullName>
    </submittedName>
</protein>
<feature type="coiled-coil region" evidence="1">
    <location>
        <begin position="17"/>
        <end position="51"/>
    </location>
</feature>
<gene>
    <name evidence="3" type="ORF">LLW09_07465</name>
</gene>
<name>A0ABU6BQD5_9PSED</name>
<proteinExistence type="predicted"/>
<keyword evidence="2" id="KW-0812">Transmembrane</keyword>
<dbReference type="RefSeq" id="WP_212624174.1">
    <property type="nucleotide sequence ID" value="NZ_JAJGWQ010000003.1"/>
</dbReference>
<sequence length="227" mass="25755">MIDLDKNDSQESQVSYRAKNSKEIKNLKKEVKRLRAENASLKSESKKVEVNQSSNSIKDDSEKYSWRLLLIVVLLFPLPFFLSVSDRAIEFKDKYEQCVSSKTVEANHSSILLDEIASSIIKSKQVELQNEVNEIPDLKNIRELIRWGFESPTQSVDLSESADYDFNPAIGSVNDGTLSKIDKVSLAKIVESMTDRKIEDIQDAIYSVISHAKKSTLDELHEKENGN</sequence>
<dbReference type="EMBL" id="JAJGWQ010000003">
    <property type="protein sequence ID" value="MEB3782392.1"/>
    <property type="molecule type" value="Genomic_DNA"/>
</dbReference>
<evidence type="ECO:0000256" key="1">
    <source>
        <dbReference type="SAM" id="Coils"/>
    </source>
</evidence>
<keyword evidence="4" id="KW-1185">Reference proteome</keyword>
<evidence type="ECO:0000256" key="2">
    <source>
        <dbReference type="SAM" id="Phobius"/>
    </source>
</evidence>
<organism evidence="3 4">
    <name type="scientific">Pseudomonas paracarnis</name>
    <dbReference type="NCBI Taxonomy" id="2750625"/>
    <lineage>
        <taxon>Bacteria</taxon>
        <taxon>Pseudomonadati</taxon>
        <taxon>Pseudomonadota</taxon>
        <taxon>Gammaproteobacteria</taxon>
        <taxon>Pseudomonadales</taxon>
        <taxon>Pseudomonadaceae</taxon>
        <taxon>Pseudomonas</taxon>
    </lineage>
</organism>
<keyword evidence="2" id="KW-0472">Membrane</keyword>
<dbReference type="Proteomes" id="UP001336015">
    <property type="component" value="Unassembled WGS sequence"/>
</dbReference>